<reference evidence="1 2" key="1">
    <citation type="journal article" date="2018" name="Nat. Ecol. Evol.">
        <title>Pezizomycetes genomes reveal the molecular basis of ectomycorrhizal truffle lifestyle.</title>
        <authorList>
            <person name="Murat C."/>
            <person name="Payen T."/>
            <person name="Noel B."/>
            <person name="Kuo A."/>
            <person name="Morin E."/>
            <person name="Chen J."/>
            <person name="Kohler A."/>
            <person name="Krizsan K."/>
            <person name="Balestrini R."/>
            <person name="Da Silva C."/>
            <person name="Montanini B."/>
            <person name="Hainaut M."/>
            <person name="Levati E."/>
            <person name="Barry K.W."/>
            <person name="Belfiori B."/>
            <person name="Cichocki N."/>
            <person name="Clum A."/>
            <person name="Dockter R.B."/>
            <person name="Fauchery L."/>
            <person name="Guy J."/>
            <person name="Iotti M."/>
            <person name="Le Tacon F."/>
            <person name="Lindquist E.A."/>
            <person name="Lipzen A."/>
            <person name="Malagnac F."/>
            <person name="Mello A."/>
            <person name="Molinier V."/>
            <person name="Miyauchi S."/>
            <person name="Poulain J."/>
            <person name="Riccioni C."/>
            <person name="Rubini A."/>
            <person name="Sitrit Y."/>
            <person name="Splivallo R."/>
            <person name="Traeger S."/>
            <person name="Wang M."/>
            <person name="Zifcakova L."/>
            <person name="Wipf D."/>
            <person name="Zambonelli A."/>
            <person name="Paolocci F."/>
            <person name="Nowrousian M."/>
            <person name="Ottonello S."/>
            <person name="Baldrian P."/>
            <person name="Spatafora J.W."/>
            <person name="Henrissat B."/>
            <person name="Nagy L.G."/>
            <person name="Aury J.M."/>
            <person name="Wincker P."/>
            <person name="Grigoriev I.V."/>
            <person name="Bonfante P."/>
            <person name="Martin F.M."/>
        </authorList>
    </citation>
    <scope>NUCLEOTIDE SEQUENCE [LARGE SCALE GENOMIC DNA]</scope>
    <source>
        <strain evidence="1 2">RN42</strain>
    </source>
</reference>
<keyword evidence="2" id="KW-1185">Reference proteome</keyword>
<evidence type="ECO:0000313" key="1">
    <source>
        <dbReference type="EMBL" id="RPA83334.1"/>
    </source>
</evidence>
<dbReference type="EMBL" id="ML119665">
    <property type="protein sequence ID" value="RPA83334.1"/>
    <property type="molecule type" value="Genomic_DNA"/>
</dbReference>
<proteinExistence type="predicted"/>
<dbReference type="Proteomes" id="UP000275078">
    <property type="component" value="Unassembled WGS sequence"/>
</dbReference>
<name>A0A3N4IP01_ASCIM</name>
<protein>
    <submittedName>
        <fullName evidence="1">Uncharacterized protein</fullName>
    </submittedName>
</protein>
<organism evidence="1 2">
    <name type="scientific">Ascobolus immersus RN42</name>
    <dbReference type="NCBI Taxonomy" id="1160509"/>
    <lineage>
        <taxon>Eukaryota</taxon>
        <taxon>Fungi</taxon>
        <taxon>Dikarya</taxon>
        <taxon>Ascomycota</taxon>
        <taxon>Pezizomycotina</taxon>
        <taxon>Pezizomycetes</taxon>
        <taxon>Pezizales</taxon>
        <taxon>Ascobolaceae</taxon>
        <taxon>Ascobolus</taxon>
    </lineage>
</organism>
<sequence>MTGFATIVSHALRPNFIQQRRPVSSKSSRHAGTSLVSISPNSLLVCGARKS</sequence>
<dbReference type="AlphaFoldDB" id="A0A3N4IP01"/>
<evidence type="ECO:0000313" key="2">
    <source>
        <dbReference type="Proteomes" id="UP000275078"/>
    </source>
</evidence>
<accession>A0A3N4IP01</accession>
<gene>
    <name evidence="1" type="ORF">BJ508DRAFT_413531</name>
</gene>